<accession>A0AAD1HAA5</accession>
<dbReference type="AlphaFoldDB" id="A0AAD1HAA5"/>
<sequence length="168" mass="19234">MHSGDDKDMPVFDSLDAHREAMRQELQSTADDTPLTIPNPYPVVFIYCGNHRETPVAEFVKVDGDWLRMDESARLRLLSDAEVFVDDASDNWLTDDIEDPRWTDRRYNVKCPKCADLPRKDTDPKPTTVPVRHANLVPFLDRWHAKNGAVSFIPLADLAANMSRNKRL</sequence>
<evidence type="ECO:0000313" key="1">
    <source>
        <dbReference type="EMBL" id="BBX00924.1"/>
    </source>
</evidence>
<keyword evidence="2" id="KW-1185">Reference proteome</keyword>
<evidence type="ECO:0000313" key="2">
    <source>
        <dbReference type="Proteomes" id="UP000466681"/>
    </source>
</evidence>
<name>A0AAD1HAA5_9MYCO</name>
<organism evidence="1 2">
    <name type="scientific">Mycolicibacterium moriokaense</name>
    <dbReference type="NCBI Taxonomy" id="39691"/>
    <lineage>
        <taxon>Bacteria</taxon>
        <taxon>Bacillati</taxon>
        <taxon>Actinomycetota</taxon>
        <taxon>Actinomycetes</taxon>
        <taxon>Mycobacteriales</taxon>
        <taxon>Mycobacteriaceae</taxon>
        <taxon>Mycolicibacterium</taxon>
    </lineage>
</organism>
<dbReference type="RefSeq" id="WP_083157810.1">
    <property type="nucleotide sequence ID" value="NZ_AP022560.1"/>
</dbReference>
<dbReference type="KEGG" id="mmor:MMOR_18600"/>
<reference evidence="1 2" key="1">
    <citation type="journal article" date="2019" name="Emerg. Microbes Infect.">
        <title>Comprehensive subspecies identification of 175 nontuberculous mycobacteria species based on 7547 genomic profiles.</title>
        <authorList>
            <person name="Matsumoto Y."/>
            <person name="Kinjo T."/>
            <person name="Motooka D."/>
            <person name="Nabeya D."/>
            <person name="Jung N."/>
            <person name="Uechi K."/>
            <person name="Horii T."/>
            <person name="Iida T."/>
            <person name="Fujita J."/>
            <person name="Nakamura S."/>
        </authorList>
    </citation>
    <scope>NUCLEOTIDE SEQUENCE [LARGE SCALE GENOMIC DNA]</scope>
    <source>
        <strain evidence="1 2">JCM 6375</strain>
    </source>
</reference>
<dbReference type="Proteomes" id="UP000466681">
    <property type="component" value="Chromosome"/>
</dbReference>
<protein>
    <submittedName>
        <fullName evidence="1">Uncharacterized protein</fullName>
    </submittedName>
</protein>
<proteinExistence type="predicted"/>
<gene>
    <name evidence="1" type="ORF">MMOR_18600</name>
</gene>
<dbReference type="EMBL" id="AP022560">
    <property type="protein sequence ID" value="BBX00924.1"/>
    <property type="molecule type" value="Genomic_DNA"/>
</dbReference>